<keyword evidence="2" id="KW-1185">Reference proteome</keyword>
<name>A0ABQ9HTM8_9NEOP</name>
<dbReference type="Proteomes" id="UP001159363">
    <property type="component" value="Chromosome X"/>
</dbReference>
<organism evidence="1 2">
    <name type="scientific">Dryococelus australis</name>
    <dbReference type="NCBI Taxonomy" id="614101"/>
    <lineage>
        <taxon>Eukaryota</taxon>
        <taxon>Metazoa</taxon>
        <taxon>Ecdysozoa</taxon>
        <taxon>Arthropoda</taxon>
        <taxon>Hexapoda</taxon>
        <taxon>Insecta</taxon>
        <taxon>Pterygota</taxon>
        <taxon>Neoptera</taxon>
        <taxon>Polyneoptera</taxon>
        <taxon>Phasmatodea</taxon>
        <taxon>Verophasmatodea</taxon>
        <taxon>Anareolatae</taxon>
        <taxon>Phasmatidae</taxon>
        <taxon>Eurycanthinae</taxon>
        <taxon>Dryococelus</taxon>
    </lineage>
</organism>
<evidence type="ECO:0000313" key="1">
    <source>
        <dbReference type="EMBL" id="KAJ8887731.1"/>
    </source>
</evidence>
<protein>
    <submittedName>
        <fullName evidence="1">Uncharacterized protein</fullName>
    </submittedName>
</protein>
<dbReference type="EMBL" id="JARBHB010000004">
    <property type="protein sequence ID" value="KAJ8887731.1"/>
    <property type="molecule type" value="Genomic_DNA"/>
</dbReference>
<proteinExistence type="predicted"/>
<sequence>MPEIFDIALTNTPDTLVSMQTLDTLGSDNFPQQYTKQNYPDTEYLITLKIQVCNKVQRTQTQQARTEYNRLKVLEVTCKLKENINCDPTRQKNISTPPTITDHAIKYTAEDKTNATVNVLEEQFSPNTDVKNSAFTRGTTHSVNNYLQKGAQVEFELIMVHKLTEITKFATK</sequence>
<accession>A0ABQ9HTM8</accession>
<gene>
    <name evidence="1" type="ORF">PR048_013949</name>
</gene>
<evidence type="ECO:0000313" key="2">
    <source>
        <dbReference type="Proteomes" id="UP001159363"/>
    </source>
</evidence>
<reference evidence="1 2" key="1">
    <citation type="submission" date="2023-02" db="EMBL/GenBank/DDBJ databases">
        <title>LHISI_Scaffold_Assembly.</title>
        <authorList>
            <person name="Stuart O.P."/>
            <person name="Cleave R."/>
            <person name="Magrath M.J.L."/>
            <person name="Mikheyev A.S."/>
        </authorList>
    </citation>
    <scope>NUCLEOTIDE SEQUENCE [LARGE SCALE GENOMIC DNA]</scope>
    <source>
        <strain evidence="1">Daus_M_001</strain>
        <tissue evidence="1">Leg muscle</tissue>
    </source>
</reference>
<comment type="caution">
    <text evidence="1">The sequence shown here is derived from an EMBL/GenBank/DDBJ whole genome shotgun (WGS) entry which is preliminary data.</text>
</comment>